<dbReference type="REBASE" id="196934">
    <property type="entry name" value="Fsp16386ORF31545P"/>
</dbReference>
<keyword evidence="4" id="KW-1185">Reference proteome</keyword>
<evidence type="ECO:0000259" key="2">
    <source>
        <dbReference type="PROSITE" id="PS51192"/>
    </source>
</evidence>
<reference evidence="4" key="1">
    <citation type="submission" date="2016-10" db="EMBL/GenBank/DDBJ databases">
        <title>Frankia sp. NRRL B-16386 Genome sequencing.</title>
        <authorList>
            <person name="Ghodhbane-Gtari F."/>
            <person name="Swanson E."/>
            <person name="Gueddou A."/>
            <person name="Hezbri K."/>
            <person name="Ktari K."/>
            <person name="Nouioui I."/>
            <person name="Morris K."/>
            <person name="Simpson S."/>
            <person name="Abebe-Akele F."/>
            <person name="Thomas K."/>
            <person name="Gtari M."/>
            <person name="Tisa L.S."/>
        </authorList>
    </citation>
    <scope>NUCLEOTIDE SEQUENCE [LARGE SCALE GENOMIC DNA]</scope>
    <source>
        <strain evidence="4">NRRL B-16386</strain>
    </source>
</reference>
<name>A0A1V2I260_9ACTN</name>
<dbReference type="InterPro" id="IPR013670">
    <property type="entry name" value="EcoEI_R_C_dom"/>
</dbReference>
<organism evidence="3 4">
    <name type="scientific">Pseudofrankia asymbiotica</name>
    <dbReference type="NCBI Taxonomy" id="1834516"/>
    <lineage>
        <taxon>Bacteria</taxon>
        <taxon>Bacillati</taxon>
        <taxon>Actinomycetota</taxon>
        <taxon>Actinomycetes</taxon>
        <taxon>Frankiales</taxon>
        <taxon>Frankiaceae</taxon>
        <taxon>Pseudofrankia</taxon>
    </lineage>
</organism>
<evidence type="ECO:0000256" key="1">
    <source>
        <dbReference type="SAM" id="MobiDB-lite"/>
    </source>
</evidence>
<proteinExistence type="predicted"/>
<sequence length="1234" mass="135476">MDRRYAQLADRSPNFGYLLPLDRDLVVSGATAESYVWTDPVASLMKARLFGERLARQLVASTGLPVSDTATQFVRINALTQAGVLSRGRADGFHLVRSRGNKAAHENQGGPADALRVLETCYGLGRWYYRVQTQDASPHAFVPPPDPATVVGAVVGSDEFGALRSELADQRARMEQMLLRLDRGVSLMEAQERAHREVLARLDRVSEDASAVRVLVDALAAVPTPDAGPGGTGMARLAGADEPDAGDTAEAAGLARALDVQVDAAMVHRARQVTAAARAEFVDRARAADREPRTEREVRLEVDRMLADAGWVVQDVAARNLYDGLGVAVREDRTSSGPADYLLYVDTRLVGVIEAKREGTSLSTAEAQADRYANTLTAAQRLAAGREDLRFRYVTTAVETRFTDGLDPRPRSRQVVSFHRPETLRQWLTLARRAAEGDSGLVHPTLRGRLAALPHVFPLDVASLRAPQVRAVEGMEASLAADRPRALVQMATGAGKTYMAVTSTFRLLEYAKARRVLFLVDRNTLGRQARDEFGSFTATGDGRAFTDHYNVDLLGRAGLLGSSNVVISTVQRLYALLRGEDVADDLGELSQDEEWAASATEGDESDNGEASVVAAELPVETLSYNPAIPPEAFDLIIIDECHRSIYGRWRAVLEYFDAFLVGLTATPVKQTFGFFHGNLVSEYTYQQSVADGVNVDFDVYRIRTELSGSGATLEANTTVPIRDRRTRAQRLEALDDDLVWTPAQLGRSVISINQLYLVLTTFRDQLFTEIFPGRGAAGVVPKTLIFARDDNHAEEIVHAAREVFGQGNDFAAKITYRQSDAERLLAAFRNSPELRIAVTVDMIATGTDVKPLECLLFLRNPRSWALFEQMKGRGARTIDADDLRTVTPDATKDRFVIVDAVGAIDVDRGGASAPLSVYPERQVSLQQLLDRAAAGTISADETSTLASRLARLNQQINETDRAELARLADQPLTALVGRLARVADPDTYNDAAASGDEAVRALVVDAVRPLAENPQLRRRLVDIRRQYDIVTDDQNEDTLLEARGVPPEEIARRKVEDWSAYLRDHREEIELIQAAYEKGTGERSAYALLTDLAANIGTAPRHWTPDGLWDAYAKLGKASAHPGGKAGVLDLLGLIRYELKVDDEPRPHRALIVDRFQNWLLRQEQNGVTFRPDQLWWLERIRDIVATSAGVTLDDVDEPPFTERGGLDGFAAAFGDHAETMLMDIRGFLTRSAG</sequence>
<dbReference type="Pfam" id="PF08463">
    <property type="entry name" value="EcoEI_R_C"/>
    <property type="match status" value="1"/>
</dbReference>
<gene>
    <name evidence="3" type="ORF">BL253_31555</name>
</gene>
<dbReference type="PANTHER" id="PTHR47396">
    <property type="entry name" value="TYPE I RESTRICTION ENZYME ECOKI R PROTEIN"/>
    <property type="match status" value="1"/>
</dbReference>
<dbReference type="EMBL" id="MOMC01000077">
    <property type="protein sequence ID" value="ONH23958.1"/>
    <property type="molecule type" value="Genomic_DNA"/>
</dbReference>
<dbReference type="GO" id="GO:0005829">
    <property type="term" value="C:cytosol"/>
    <property type="evidence" value="ECO:0007669"/>
    <property type="project" value="TreeGrafter"/>
</dbReference>
<dbReference type="GO" id="GO:0006304">
    <property type="term" value="P:DNA modification"/>
    <property type="evidence" value="ECO:0007669"/>
    <property type="project" value="InterPro"/>
</dbReference>
<dbReference type="SUPFAM" id="SSF52540">
    <property type="entry name" value="P-loop containing nucleoside triphosphate hydrolases"/>
    <property type="match status" value="1"/>
</dbReference>
<dbReference type="InterPro" id="IPR006935">
    <property type="entry name" value="Helicase/UvrB_N"/>
</dbReference>
<comment type="caution">
    <text evidence="3">The sequence shown here is derived from an EMBL/GenBank/DDBJ whole genome shotgun (WGS) entry which is preliminary data.</text>
</comment>
<dbReference type="GO" id="GO:0005524">
    <property type="term" value="F:ATP binding"/>
    <property type="evidence" value="ECO:0007669"/>
    <property type="project" value="InterPro"/>
</dbReference>
<feature type="region of interest" description="Disordered" evidence="1">
    <location>
        <begin position="227"/>
        <end position="247"/>
    </location>
</feature>
<dbReference type="InterPro" id="IPR050742">
    <property type="entry name" value="Helicase_Restrict-Modif_Enz"/>
</dbReference>
<dbReference type="Proteomes" id="UP000188929">
    <property type="component" value="Unassembled WGS sequence"/>
</dbReference>
<dbReference type="Pfam" id="PF04851">
    <property type="entry name" value="ResIII"/>
    <property type="match status" value="1"/>
</dbReference>
<dbReference type="InterPro" id="IPR025285">
    <property type="entry name" value="DUF4145"/>
</dbReference>
<dbReference type="PROSITE" id="PS51192">
    <property type="entry name" value="HELICASE_ATP_BIND_1"/>
    <property type="match status" value="1"/>
</dbReference>
<protein>
    <recommendedName>
        <fullName evidence="2">Helicase ATP-binding domain-containing protein</fullName>
    </recommendedName>
</protein>
<evidence type="ECO:0000313" key="3">
    <source>
        <dbReference type="EMBL" id="ONH23958.1"/>
    </source>
</evidence>
<evidence type="ECO:0000313" key="4">
    <source>
        <dbReference type="Proteomes" id="UP000188929"/>
    </source>
</evidence>
<dbReference type="AlphaFoldDB" id="A0A1V2I260"/>
<dbReference type="Gene3D" id="3.90.1570.30">
    <property type="match status" value="1"/>
</dbReference>
<accession>A0A1V2I260</accession>
<dbReference type="Pfam" id="PF13643">
    <property type="entry name" value="DUF4145"/>
    <property type="match status" value="1"/>
</dbReference>
<dbReference type="GO" id="GO:0003677">
    <property type="term" value="F:DNA binding"/>
    <property type="evidence" value="ECO:0007669"/>
    <property type="project" value="InterPro"/>
</dbReference>
<dbReference type="Gene3D" id="3.40.50.300">
    <property type="entry name" value="P-loop containing nucleotide triphosphate hydrolases"/>
    <property type="match status" value="2"/>
</dbReference>
<dbReference type="InterPro" id="IPR014001">
    <property type="entry name" value="Helicase_ATP-bd"/>
</dbReference>
<dbReference type="PANTHER" id="PTHR47396:SF1">
    <property type="entry name" value="ATP-DEPENDENT HELICASE IRC3-RELATED"/>
    <property type="match status" value="1"/>
</dbReference>
<dbReference type="SMART" id="SM00487">
    <property type="entry name" value="DEXDc"/>
    <property type="match status" value="1"/>
</dbReference>
<dbReference type="InterPro" id="IPR027417">
    <property type="entry name" value="P-loop_NTPase"/>
</dbReference>
<dbReference type="STRING" id="1834516.BL253_31555"/>
<dbReference type="GO" id="GO:0016787">
    <property type="term" value="F:hydrolase activity"/>
    <property type="evidence" value="ECO:0007669"/>
    <property type="project" value="InterPro"/>
</dbReference>
<feature type="domain" description="Helicase ATP-binding" evidence="2">
    <location>
        <begin position="477"/>
        <end position="685"/>
    </location>
</feature>